<dbReference type="InterPro" id="IPR033316">
    <property type="entry name" value="RBBP8-like"/>
</dbReference>
<feature type="compositionally biased region" description="Basic and acidic residues" evidence="2">
    <location>
        <begin position="146"/>
        <end position="162"/>
    </location>
</feature>
<dbReference type="AlphaFoldDB" id="A0A6P7YXC9"/>
<keyword evidence="4" id="KW-1185">Reference proteome</keyword>
<feature type="compositionally biased region" description="Basic and acidic residues" evidence="2">
    <location>
        <begin position="461"/>
        <end position="470"/>
    </location>
</feature>
<feature type="compositionally biased region" description="Polar residues" evidence="2">
    <location>
        <begin position="531"/>
        <end position="555"/>
    </location>
</feature>
<dbReference type="KEGG" id="muo:115476100"/>
<dbReference type="CTD" id="140893"/>
<dbReference type="GeneID" id="115476100"/>
<proteinExistence type="predicted"/>
<name>A0A6P7YXC9_9AMPH</name>
<dbReference type="Pfam" id="PF10482">
    <property type="entry name" value="CtIP_N"/>
    <property type="match status" value="1"/>
</dbReference>
<dbReference type="RefSeq" id="XP_030068114.1">
    <property type="nucleotide sequence ID" value="XM_030212254.1"/>
</dbReference>
<feature type="region of interest" description="Disordered" evidence="2">
    <location>
        <begin position="459"/>
        <end position="482"/>
    </location>
</feature>
<evidence type="ECO:0000313" key="5">
    <source>
        <dbReference type="RefSeq" id="XP_030068114.1"/>
    </source>
</evidence>
<evidence type="ECO:0000259" key="3">
    <source>
        <dbReference type="Pfam" id="PF10482"/>
    </source>
</evidence>
<feature type="compositionally biased region" description="Basic and acidic residues" evidence="2">
    <location>
        <begin position="593"/>
        <end position="613"/>
    </location>
</feature>
<dbReference type="PANTHER" id="PTHR15107">
    <property type="entry name" value="RETINOBLASTOMA BINDING PROTEIN 8"/>
    <property type="match status" value="1"/>
</dbReference>
<feature type="region of interest" description="Disordered" evidence="2">
    <location>
        <begin position="494"/>
        <end position="697"/>
    </location>
</feature>
<gene>
    <name evidence="5" type="primary">RBBP8NL</name>
</gene>
<sequence>MQNKIQSIRRNWLRLLLLSNNMETFSDVLNKLKEIHEKEVQGLQANLTEITMERCRDTRRIEELFAKNHLLREQQKALNENVKVLENRYHNFLVLDQLRAGLCDRCTVTQELAKKKQQEYEGSHIQSLQLISSLTNELRGLKEENTSLREELGKPRNLETENQRAVPPDKGSCLDLPIPLVSPVNATNSTEKPPSKEKESYEDLPFPQSAEEKSFGPGNSPAATHSPARTVQDMCLFDIVCMNPQRISNQLHGTIAVVRPGGKSCLSETSSWTRTSPSAIYYHSNHDKQLRGNSPDSCDITSCQETTCQQGSREEQLSLLSQHFSQGRFSLQSAGISAERVLNQVPKTREIEVVRRRSLNELEEHSSVLELQGGVLYRSERRRHSIAEQRERLQYFLARQQDQQKQRARAEAFRSQIVNNDGQEEKGQCLPQTLWANQNKHEREWSENDWEGKCSVLTSTKKSESNEKQEASSSSLLDKPLDLSDYGRIRESSCHMRQHKSSLPSPPSRENPASPQNVTGPNALQKGDPESSLQESSQLHAGSPFNSDNETQQLRAQDAKDFVPVLEVSLSPPGDSPKYNPAGDPGIQVIKRQKQERQDLEDNDGADSRKGEADEPDTSDSETGPETEQNQQGKDREYLCITAKAQHSKRKGGHNHWIKGRGNKKVKAIQTPIEGTVGNEKEANNSEPCSEDTLGET</sequence>
<dbReference type="PANTHER" id="PTHR15107:SF3">
    <property type="entry name" value="RBBP8 N-TERMINAL-LIKE PROTEIN"/>
    <property type="match status" value="1"/>
</dbReference>
<feature type="compositionally biased region" description="Basic residues" evidence="2">
    <location>
        <begin position="646"/>
        <end position="667"/>
    </location>
</feature>
<dbReference type="OrthoDB" id="8809203at2759"/>
<feature type="compositionally biased region" description="Polar residues" evidence="2">
    <location>
        <begin position="511"/>
        <end position="522"/>
    </location>
</feature>
<dbReference type="InParanoid" id="A0A6P7YXC9"/>
<feature type="domain" description="DNA endonuclease Ctp1 N-terminal" evidence="3">
    <location>
        <begin position="25"/>
        <end position="152"/>
    </location>
</feature>
<evidence type="ECO:0000256" key="2">
    <source>
        <dbReference type="SAM" id="MobiDB-lite"/>
    </source>
</evidence>
<feature type="coiled-coil region" evidence="1">
    <location>
        <begin position="33"/>
        <end position="88"/>
    </location>
</feature>
<accession>A0A6P7YXC9</accession>
<evidence type="ECO:0000313" key="4">
    <source>
        <dbReference type="Proteomes" id="UP000515156"/>
    </source>
</evidence>
<reference evidence="5" key="1">
    <citation type="submission" date="2025-08" db="UniProtKB">
        <authorList>
            <consortium name="RefSeq"/>
        </authorList>
    </citation>
    <scope>IDENTIFICATION</scope>
</reference>
<dbReference type="FunCoup" id="A0A6P7YXC9">
    <property type="interactions" value="134"/>
</dbReference>
<evidence type="ECO:0000256" key="1">
    <source>
        <dbReference type="SAM" id="Coils"/>
    </source>
</evidence>
<organism evidence="4 5">
    <name type="scientific">Microcaecilia unicolor</name>
    <dbReference type="NCBI Taxonomy" id="1415580"/>
    <lineage>
        <taxon>Eukaryota</taxon>
        <taxon>Metazoa</taxon>
        <taxon>Chordata</taxon>
        <taxon>Craniata</taxon>
        <taxon>Vertebrata</taxon>
        <taxon>Euteleostomi</taxon>
        <taxon>Amphibia</taxon>
        <taxon>Gymnophiona</taxon>
        <taxon>Siphonopidae</taxon>
        <taxon>Microcaecilia</taxon>
    </lineage>
</organism>
<feature type="region of interest" description="Disordered" evidence="2">
    <location>
        <begin position="146"/>
        <end position="226"/>
    </location>
</feature>
<protein>
    <submittedName>
        <fullName evidence="5">RBBP8 N-terminal-like protein isoform X1</fullName>
    </submittedName>
</protein>
<dbReference type="InterPro" id="IPR019518">
    <property type="entry name" value="CtIP_N"/>
</dbReference>
<dbReference type="Proteomes" id="UP000515156">
    <property type="component" value="Chromosome 8"/>
</dbReference>
<keyword evidence="1" id="KW-0175">Coiled coil</keyword>
<feature type="compositionally biased region" description="Acidic residues" evidence="2">
    <location>
        <begin position="614"/>
        <end position="625"/>
    </location>
</feature>